<organism evidence="7 8">
    <name type="scientific">Catenulispora yoronensis</name>
    <dbReference type="NCBI Taxonomy" id="450799"/>
    <lineage>
        <taxon>Bacteria</taxon>
        <taxon>Bacillati</taxon>
        <taxon>Actinomycetota</taxon>
        <taxon>Actinomycetes</taxon>
        <taxon>Catenulisporales</taxon>
        <taxon>Catenulisporaceae</taxon>
        <taxon>Catenulispora</taxon>
    </lineage>
</organism>
<name>A0ABP5FR96_9ACTN</name>
<evidence type="ECO:0000256" key="5">
    <source>
        <dbReference type="SAM" id="MobiDB-lite"/>
    </source>
</evidence>
<evidence type="ECO:0000313" key="8">
    <source>
        <dbReference type="Proteomes" id="UP001500751"/>
    </source>
</evidence>
<evidence type="ECO:0000313" key="7">
    <source>
        <dbReference type="EMBL" id="GAA2029884.1"/>
    </source>
</evidence>
<dbReference type="EMBL" id="BAAAQN010000016">
    <property type="protein sequence ID" value="GAA2029884.1"/>
    <property type="molecule type" value="Genomic_DNA"/>
</dbReference>
<accession>A0ABP5FR96</accession>
<dbReference type="InterPro" id="IPR001647">
    <property type="entry name" value="HTH_TetR"/>
</dbReference>
<comment type="caution">
    <text evidence="7">The sequence shown here is derived from an EMBL/GenBank/DDBJ whole genome shotgun (WGS) entry which is preliminary data.</text>
</comment>
<protein>
    <recommendedName>
        <fullName evidence="6">HTH tetR-type domain-containing protein</fullName>
    </recommendedName>
</protein>
<keyword evidence="2 4" id="KW-0238">DNA-binding</keyword>
<dbReference type="InterPro" id="IPR009057">
    <property type="entry name" value="Homeodomain-like_sf"/>
</dbReference>
<keyword evidence="1" id="KW-0805">Transcription regulation</keyword>
<evidence type="ECO:0000256" key="1">
    <source>
        <dbReference type="ARBA" id="ARBA00023015"/>
    </source>
</evidence>
<dbReference type="PROSITE" id="PS50977">
    <property type="entry name" value="HTH_TETR_2"/>
    <property type="match status" value="1"/>
</dbReference>
<evidence type="ECO:0000256" key="3">
    <source>
        <dbReference type="ARBA" id="ARBA00023163"/>
    </source>
</evidence>
<dbReference type="Gene3D" id="1.10.357.10">
    <property type="entry name" value="Tetracycline Repressor, domain 2"/>
    <property type="match status" value="1"/>
</dbReference>
<feature type="region of interest" description="Disordered" evidence="5">
    <location>
        <begin position="1"/>
        <end position="21"/>
    </location>
</feature>
<keyword evidence="3" id="KW-0804">Transcription</keyword>
<dbReference type="Pfam" id="PF00440">
    <property type="entry name" value="TetR_N"/>
    <property type="match status" value="1"/>
</dbReference>
<evidence type="ECO:0000259" key="6">
    <source>
        <dbReference type="PROSITE" id="PS50977"/>
    </source>
</evidence>
<reference evidence="8" key="1">
    <citation type="journal article" date="2019" name="Int. J. Syst. Evol. Microbiol.">
        <title>The Global Catalogue of Microorganisms (GCM) 10K type strain sequencing project: providing services to taxonomists for standard genome sequencing and annotation.</title>
        <authorList>
            <consortium name="The Broad Institute Genomics Platform"/>
            <consortium name="The Broad Institute Genome Sequencing Center for Infectious Disease"/>
            <person name="Wu L."/>
            <person name="Ma J."/>
        </authorList>
    </citation>
    <scope>NUCLEOTIDE SEQUENCE [LARGE SCALE GENOMIC DNA]</scope>
    <source>
        <strain evidence="8">JCM 16014</strain>
    </source>
</reference>
<gene>
    <name evidence="7" type="ORF">GCM10009839_31840</name>
</gene>
<keyword evidence="8" id="KW-1185">Reference proteome</keyword>
<feature type="DNA-binding region" description="H-T-H motif" evidence="4">
    <location>
        <begin position="43"/>
        <end position="62"/>
    </location>
</feature>
<dbReference type="SUPFAM" id="SSF48498">
    <property type="entry name" value="Tetracyclin repressor-like, C-terminal domain"/>
    <property type="match status" value="1"/>
</dbReference>
<evidence type="ECO:0000256" key="4">
    <source>
        <dbReference type="PROSITE-ProRule" id="PRU00335"/>
    </source>
</evidence>
<dbReference type="SUPFAM" id="SSF46689">
    <property type="entry name" value="Homeodomain-like"/>
    <property type="match status" value="1"/>
</dbReference>
<feature type="domain" description="HTH tetR-type" evidence="6">
    <location>
        <begin position="22"/>
        <end position="80"/>
    </location>
</feature>
<dbReference type="Proteomes" id="UP001500751">
    <property type="component" value="Unassembled WGS sequence"/>
</dbReference>
<proteinExistence type="predicted"/>
<dbReference type="PANTHER" id="PTHR30055:SF234">
    <property type="entry name" value="HTH-TYPE TRANSCRIPTIONAL REGULATOR BETI"/>
    <property type="match status" value="1"/>
</dbReference>
<evidence type="ECO:0000256" key="2">
    <source>
        <dbReference type="ARBA" id="ARBA00023125"/>
    </source>
</evidence>
<dbReference type="InterPro" id="IPR036271">
    <property type="entry name" value="Tet_transcr_reg_TetR-rel_C_sf"/>
</dbReference>
<dbReference type="InterPro" id="IPR050109">
    <property type="entry name" value="HTH-type_TetR-like_transc_reg"/>
</dbReference>
<dbReference type="RefSeq" id="WP_344666375.1">
    <property type="nucleotide sequence ID" value="NZ_BAAAQN010000016.1"/>
</dbReference>
<dbReference type="PANTHER" id="PTHR30055">
    <property type="entry name" value="HTH-TYPE TRANSCRIPTIONAL REGULATOR RUTR"/>
    <property type="match status" value="1"/>
</dbReference>
<sequence>MNATGSAAAPDPQTPDLRSDARRNQRRILLAAARVLADDPAASMQRIADEAEVARPTVYRRYPTREVLIEAIGREAIEEFAAALDAAQDQDEDSAATLTRLIRALARIGADYPIVLAGGTHAHDTAAVVERVDSLIVRGQAAGELRADVTSEVLRHALFGALTAGLRLARADGPAADNGASRPDPEAIGAQIAAILVEGMRAEK</sequence>